<dbReference type="InterPro" id="IPR006527">
    <property type="entry name" value="F-box-assoc_dom_typ1"/>
</dbReference>
<dbReference type="InterPro" id="IPR050796">
    <property type="entry name" value="SCF_F-box_component"/>
</dbReference>
<evidence type="ECO:0000313" key="3">
    <source>
        <dbReference type="Proteomes" id="UP001372338"/>
    </source>
</evidence>
<dbReference type="CDD" id="cd22157">
    <property type="entry name" value="F-box_AtFBW1-like"/>
    <property type="match status" value="1"/>
</dbReference>
<dbReference type="Gene3D" id="1.20.1280.50">
    <property type="match status" value="1"/>
</dbReference>
<dbReference type="Pfam" id="PF07734">
    <property type="entry name" value="FBA_1"/>
    <property type="match status" value="1"/>
</dbReference>
<dbReference type="NCBIfam" id="TIGR01640">
    <property type="entry name" value="F_box_assoc_1"/>
    <property type="match status" value="1"/>
</dbReference>
<keyword evidence="3" id="KW-1185">Reference proteome</keyword>
<accession>A0AAN9EMV8</accession>
<proteinExistence type="predicted"/>
<dbReference type="InterPro" id="IPR001810">
    <property type="entry name" value="F-box_dom"/>
</dbReference>
<dbReference type="Pfam" id="PF00646">
    <property type="entry name" value="F-box"/>
    <property type="match status" value="1"/>
</dbReference>
<dbReference type="EMBL" id="JAYWIO010000006">
    <property type="protein sequence ID" value="KAK7257700.1"/>
    <property type="molecule type" value="Genomic_DNA"/>
</dbReference>
<organism evidence="2 3">
    <name type="scientific">Crotalaria pallida</name>
    <name type="common">Smooth rattlebox</name>
    <name type="synonym">Crotalaria striata</name>
    <dbReference type="NCBI Taxonomy" id="3830"/>
    <lineage>
        <taxon>Eukaryota</taxon>
        <taxon>Viridiplantae</taxon>
        <taxon>Streptophyta</taxon>
        <taxon>Embryophyta</taxon>
        <taxon>Tracheophyta</taxon>
        <taxon>Spermatophyta</taxon>
        <taxon>Magnoliopsida</taxon>
        <taxon>eudicotyledons</taxon>
        <taxon>Gunneridae</taxon>
        <taxon>Pentapetalae</taxon>
        <taxon>rosids</taxon>
        <taxon>fabids</taxon>
        <taxon>Fabales</taxon>
        <taxon>Fabaceae</taxon>
        <taxon>Papilionoideae</taxon>
        <taxon>50 kb inversion clade</taxon>
        <taxon>genistoids sensu lato</taxon>
        <taxon>core genistoids</taxon>
        <taxon>Crotalarieae</taxon>
        <taxon>Crotalaria</taxon>
    </lineage>
</organism>
<evidence type="ECO:0000313" key="2">
    <source>
        <dbReference type="EMBL" id="KAK7257700.1"/>
    </source>
</evidence>
<protein>
    <recommendedName>
        <fullName evidence="1">F-box domain-containing protein</fullName>
    </recommendedName>
</protein>
<name>A0AAN9EMV8_CROPI</name>
<dbReference type="PANTHER" id="PTHR31672:SF10">
    <property type="entry name" value="F-BOX DOMAIN-CONTAINING PROTEIN"/>
    <property type="match status" value="1"/>
</dbReference>
<feature type="domain" description="F-box" evidence="1">
    <location>
        <begin position="3"/>
        <end position="43"/>
    </location>
</feature>
<dbReference type="SUPFAM" id="SSF50965">
    <property type="entry name" value="Galactose oxidase, central domain"/>
    <property type="match status" value="1"/>
</dbReference>
<dbReference type="SUPFAM" id="SSF81383">
    <property type="entry name" value="F-box domain"/>
    <property type="match status" value="1"/>
</dbReference>
<dbReference type="AlphaFoldDB" id="A0AAN9EMV8"/>
<dbReference type="InterPro" id="IPR017451">
    <property type="entry name" value="F-box-assoc_interact_dom"/>
</dbReference>
<evidence type="ECO:0000259" key="1">
    <source>
        <dbReference type="SMART" id="SM00256"/>
    </source>
</evidence>
<dbReference type="Proteomes" id="UP001372338">
    <property type="component" value="Unassembled WGS sequence"/>
</dbReference>
<reference evidence="2 3" key="1">
    <citation type="submission" date="2024-01" db="EMBL/GenBank/DDBJ databases">
        <title>The genomes of 5 underutilized Papilionoideae crops provide insights into root nodulation and disease resistanc.</title>
        <authorList>
            <person name="Yuan L."/>
        </authorList>
    </citation>
    <scope>NUCLEOTIDE SEQUENCE [LARGE SCALE GENOMIC DNA]</scope>
    <source>
        <strain evidence="2">ZHUSHIDOU_FW_LH</strain>
        <tissue evidence="2">Leaf</tissue>
    </source>
</reference>
<dbReference type="InterPro" id="IPR011043">
    <property type="entry name" value="Gal_Oxase/kelch_b-propeller"/>
</dbReference>
<comment type="caution">
    <text evidence="2">The sequence shown here is derived from an EMBL/GenBank/DDBJ whole genome shotgun (WGS) entry which is preliminary data.</text>
</comment>
<dbReference type="SMART" id="SM00256">
    <property type="entry name" value="FBOX"/>
    <property type="match status" value="1"/>
</dbReference>
<dbReference type="PANTHER" id="PTHR31672">
    <property type="entry name" value="BNACNNG10540D PROTEIN"/>
    <property type="match status" value="1"/>
</dbReference>
<gene>
    <name evidence="2" type="ORF">RIF29_31863</name>
</gene>
<sequence length="379" mass="43558">MSLAEDLVIEILERLPTKSLMRFKSVHRSWNALFKTNSFVCRHSQRQKQSHQQQRFIIFHAAYDLDPGPVHKLNLLLLSSSTFHVQDLQYPLHHRNNYHLERIRLLGYYNGVLCIRVTLSPNSNSSEGGGGDSFDETIVWNPATKETKVVTHSPFPPPKDFCHCFGFGAAHPNTFDDFKLIKIYYPFPDSDNANANDVFAEVYNINTNSCTLIQDIGADDITSFDNHSYGLFSNGVCHWLAYEGTHILCFDLASNKSRKVNTPLTQEFSTIHVARDSIAYAVRRNLGFPIYDYNLIEIWILNQDYCSWTKLWNVGTLDVSIEIYALWKDDTEFIGGSRYHALASYDSRAQPKRLFQFSDYGLLEVHMHEYVESIATFSL</sequence>
<dbReference type="InterPro" id="IPR036047">
    <property type="entry name" value="F-box-like_dom_sf"/>
</dbReference>